<protein>
    <recommendedName>
        <fullName evidence="2">Serpin domain-containing protein</fullName>
    </recommendedName>
</protein>
<reference evidence="3" key="2">
    <citation type="submission" date="2021-12" db="EMBL/GenBank/DDBJ databases">
        <title>Resequencing data analysis of finger millet.</title>
        <authorList>
            <person name="Hatakeyama M."/>
            <person name="Aluri S."/>
            <person name="Balachadran M.T."/>
            <person name="Sivarajan S.R."/>
            <person name="Poveda L."/>
            <person name="Shimizu-Inatsugi R."/>
            <person name="Schlapbach R."/>
            <person name="Sreeman S.M."/>
            <person name="Shimizu K.K."/>
        </authorList>
    </citation>
    <scope>NUCLEOTIDE SEQUENCE</scope>
</reference>
<feature type="domain" description="Serpin" evidence="2">
    <location>
        <begin position="41"/>
        <end position="200"/>
    </location>
</feature>
<dbReference type="Proteomes" id="UP001054889">
    <property type="component" value="Unassembled WGS sequence"/>
</dbReference>
<dbReference type="InterPro" id="IPR000215">
    <property type="entry name" value="Serpin_fam"/>
</dbReference>
<dbReference type="SUPFAM" id="SSF56574">
    <property type="entry name" value="Serpins"/>
    <property type="match status" value="1"/>
</dbReference>
<accession>A0AAV5FPN9</accession>
<evidence type="ECO:0000313" key="3">
    <source>
        <dbReference type="EMBL" id="GJN36711.1"/>
    </source>
</evidence>
<comment type="caution">
    <text evidence="3">The sequence shown here is derived from an EMBL/GenBank/DDBJ whole genome shotgun (WGS) entry which is preliminary data.</text>
</comment>
<dbReference type="AlphaFoldDB" id="A0AAV5FPN9"/>
<name>A0AAV5FPN9_ELECO</name>
<keyword evidence="4" id="KW-1185">Reference proteome</keyword>
<dbReference type="EMBL" id="BQKI01000090">
    <property type="protein sequence ID" value="GJN36711.1"/>
    <property type="molecule type" value="Genomic_DNA"/>
</dbReference>
<dbReference type="Gene3D" id="3.30.497.10">
    <property type="entry name" value="Antithrombin, subunit I, domain 2"/>
    <property type="match status" value="1"/>
</dbReference>
<organism evidence="3 4">
    <name type="scientific">Eleusine coracana subsp. coracana</name>
    <dbReference type="NCBI Taxonomy" id="191504"/>
    <lineage>
        <taxon>Eukaryota</taxon>
        <taxon>Viridiplantae</taxon>
        <taxon>Streptophyta</taxon>
        <taxon>Embryophyta</taxon>
        <taxon>Tracheophyta</taxon>
        <taxon>Spermatophyta</taxon>
        <taxon>Magnoliopsida</taxon>
        <taxon>Liliopsida</taxon>
        <taxon>Poales</taxon>
        <taxon>Poaceae</taxon>
        <taxon>PACMAD clade</taxon>
        <taxon>Chloridoideae</taxon>
        <taxon>Cynodonteae</taxon>
        <taxon>Eleusininae</taxon>
        <taxon>Eleusine</taxon>
    </lineage>
</organism>
<evidence type="ECO:0000256" key="1">
    <source>
        <dbReference type="ARBA" id="ARBA00009500"/>
    </source>
</evidence>
<dbReference type="InterPro" id="IPR042178">
    <property type="entry name" value="Serpin_sf_1"/>
</dbReference>
<evidence type="ECO:0000259" key="2">
    <source>
        <dbReference type="Pfam" id="PF00079"/>
    </source>
</evidence>
<dbReference type="PANTHER" id="PTHR11461">
    <property type="entry name" value="SERINE PROTEASE INHIBITOR, SERPIN"/>
    <property type="match status" value="1"/>
</dbReference>
<dbReference type="GO" id="GO:0004867">
    <property type="term" value="F:serine-type endopeptidase inhibitor activity"/>
    <property type="evidence" value="ECO:0007669"/>
    <property type="project" value="InterPro"/>
</dbReference>
<sequence length="201" mass="21935">MPPKEQEEEHLAHAARDLAALSVLLLRHLGGHHHDQQELLEEQNNIAFSPMSFHAILSLLAAGATGAVRQQIISFLGPAGAEAHAALAFKVASYVLETHEEEEDDDDEEEASRPPEVRCSMGVWVDSSLNLKPSFAATATSNYKAEARAVSFRCTPGQARVEINEWFECKTGGHIKNLLPESSISASTLLVLANAVYFRGY</sequence>
<dbReference type="InterPro" id="IPR023796">
    <property type="entry name" value="Serpin_dom"/>
</dbReference>
<dbReference type="GO" id="GO:0005615">
    <property type="term" value="C:extracellular space"/>
    <property type="evidence" value="ECO:0007669"/>
    <property type="project" value="InterPro"/>
</dbReference>
<dbReference type="InterPro" id="IPR036186">
    <property type="entry name" value="Serpin_sf"/>
</dbReference>
<evidence type="ECO:0000313" key="4">
    <source>
        <dbReference type="Proteomes" id="UP001054889"/>
    </source>
</evidence>
<reference evidence="3" key="1">
    <citation type="journal article" date="2018" name="DNA Res.">
        <title>Multiple hybrid de novo genome assembly of finger millet, an orphan allotetraploid crop.</title>
        <authorList>
            <person name="Hatakeyama M."/>
            <person name="Aluri S."/>
            <person name="Balachadran M.T."/>
            <person name="Sivarajan S.R."/>
            <person name="Patrignani A."/>
            <person name="Gruter S."/>
            <person name="Poveda L."/>
            <person name="Shimizu-Inatsugi R."/>
            <person name="Baeten J."/>
            <person name="Francoijs K.J."/>
            <person name="Nataraja K.N."/>
            <person name="Reddy Y.A.N."/>
            <person name="Phadnis S."/>
            <person name="Ravikumar R.L."/>
            <person name="Schlapbach R."/>
            <person name="Sreeman S.M."/>
            <person name="Shimizu K.K."/>
        </authorList>
    </citation>
    <scope>NUCLEOTIDE SEQUENCE</scope>
</reference>
<comment type="similarity">
    <text evidence="1">Belongs to the serpin family.</text>
</comment>
<proteinExistence type="inferred from homology"/>
<gene>
    <name evidence="3" type="primary">gb25600</name>
    <name evidence="3" type="ORF">PR202_gb25600</name>
</gene>
<dbReference type="Pfam" id="PF00079">
    <property type="entry name" value="Serpin"/>
    <property type="match status" value="1"/>
</dbReference>
<dbReference type="PANTHER" id="PTHR11461:SF329">
    <property type="entry name" value="SERPIN DOMAIN-CONTAINING PROTEIN"/>
    <property type="match status" value="1"/>
</dbReference>